<dbReference type="RefSeq" id="WP_160802612.1">
    <property type="nucleotide sequence ID" value="NZ_WUUL01000013.1"/>
</dbReference>
<evidence type="ECO:0000313" key="2">
    <source>
        <dbReference type="Proteomes" id="UP000430692"/>
    </source>
</evidence>
<proteinExistence type="predicted"/>
<evidence type="ECO:0000313" key="1">
    <source>
        <dbReference type="EMBL" id="MXQ55257.1"/>
    </source>
</evidence>
<accession>A0A6I4VUK4</accession>
<dbReference type="AlphaFoldDB" id="A0A6I4VUK4"/>
<keyword evidence="2" id="KW-1185">Reference proteome</keyword>
<sequence length="79" mass="9093">MATPKVLHCHPNGKNWWVRKGNELRILVGTGRLRYPYHRANVIASSLKSSGYEGKRLEEYRKELESCEVCFGCDEVTPQ</sequence>
<name>A0A6I4VUK4_9BACL</name>
<dbReference type="EMBL" id="WUUL01000013">
    <property type="protein sequence ID" value="MXQ55257.1"/>
    <property type="molecule type" value="Genomic_DNA"/>
</dbReference>
<comment type="caution">
    <text evidence="1">The sequence shown here is derived from an EMBL/GenBank/DDBJ whole genome shotgun (WGS) entry which is preliminary data.</text>
</comment>
<gene>
    <name evidence="1" type="ORF">GSM42_16360</name>
</gene>
<dbReference type="Proteomes" id="UP000430692">
    <property type="component" value="Unassembled WGS sequence"/>
</dbReference>
<protein>
    <submittedName>
        <fullName evidence="1">Uncharacterized protein</fullName>
    </submittedName>
</protein>
<organism evidence="1 2">
    <name type="scientific">Shimazuella alba</name>
    <dbReference type="NCBI Taxonomy" id="2690964"/>
    <lineage>
        <taxon>Bacteria</taxon>
        <taxon>Bacillati</taxon>
        <taxon>Bacillota</taxon>
        <taxon>Bacilli</taxon>
        <taxon>Bacillales</taxon>
        <taxon>Thermoactinomycetaceae</taxon>
        <taxon>Shimazuella</taxon>
    </lineage>
</organism>
<reference evidence="1 2" key="1">
    <citation type="submission" date="2019-12" db="EMBL/GenBank/DDBJ databases">
        <title>Whole-genome analyses of novel actinobacteria.</title>
        <authorList>
            <person name="Sahin N."/>
            <person name="Saygin H."/>
        </authorList>
    </citation>
    <scope>NUCLEOTIDE SEQUENCE [LARGE SCALE GENOMIC DNA]</scope>
    <source>
        <strain evidence="1 2">KC615</strain>
    </source>
</reference>